<keyword evidence="5" id="KW-1185">Reference proteome</keyword>
<dbReference type="Proteomes" id="UP000199421">
    <property type="component" value="Unassembled WGS sequence"/>
</dbReference>
<dbReference type="GO" id="GO:0005840">
    <property type="term" value="C:ribosome"/>
    <property type="evidence" value="ECO:0007669"/>
    <property type="project" value="UniProtKB-KW"/>
</dbReference>
<gene>
    <name evidence="4" type="ORF">SAMN05661044_04391</name>
</gene>
<proteinExistence type="predicted"/>
<organism evidence="4 5">
    <name type="scientific">Olivibacter domesticus</name>
    <name type="common">Pseudosphingobacterium domesticum</name>
    <dbReference type="NCBI Taxonomy" id="407022"/>
    <lineage>
        <taxon>Bacteria</taxon>
        <taxon>Pseudomonadati</taxon>
        <taxon>Bacteroidota</taxon>
        <taxon>Sphingobacteriia</taxon>
        <taxon>Sphingobacteriales</taxon>
        <taxon>Sphingobacteriaceae</taxon>
        <taxon>Olivibacter</taxon>
    </lineage>
</organism>
<reference evidence="5" key="1">
    <citation type="submission" date="2016-10" db="EMBL/GenBank/DDBJ databases">
        <authorList>
            <person name="Varghese N."/>
            <person name="Submissions S."/>
        </authorList>
    </citation>
    <scope>NUCLEOTIDE SEQUENCE [LARGE SCALE GENOMIC DNA]</scope>
    <source>
        <strain evidence="5">DSM 18733</strain>
    </source>
</reference>
<keyword evidence="4" id="KW-0689">Ribosomal protein</keyword>
<evidence type="ECO:0000313" key="4">
    <source>
        <dbReference type="EMBL" id="SEM15718.1"/>
    </source>
</evidence>
<keyword evidence="1" id="KW-0808">Transferase</keyword>
<evidence type="ECO:0000313" key="5">
    <source>
        <dbReference type="Proteomes" id="UP000199421"/>
    </source>
</evidence>
<sequence>MNQITIRTATLEDIEVLLTFEQGVIAAERPLTTSLKDTPINYYDVKAFIVDPDVEIVVAVIDGKLIGSGYIRIMNAKNHFRNRKFGYLGFMYVLADYRGMGVNKKIMDVLIHWGTEQGLTEFKLNVYQENETAIRAYEKIGFKKHMIEMRMDLTERQS</sequence>
<evidence type="ECO:0000256" key="1">
    <source>
        <dbReference type="ARBA" id="ARBA00022679"/>
    </source>
</evidence>
<dbReference type="STRING" id="407022.SAMN05661044_04391"/>
<dbReference type="Pfam" id="PF00583">
    <property type="entry name" value="Acetyltransf_1"/>
    <property type="match status" value="1"/>
</dbReference>
<dbReference type="InterPro" id="IPR016181">
    <property type="entry name" value="Acyl_CoA_acyltransferase"/>
</dbReference>
<dbReference type="RefSeq" id="WP_093328989.1">
    <property type="nucleotide sequence ID" value="NZ_FOAF01000008.1"/>
</dbReference>
<dbReference type="PANTHER" id="PTHR43072:SF23">
    <property type="entry name" value="UPF0039 PROTEIN C11D3.02C"/>
    <property type="match status" value="1"/>
</dbReference>
<evidence type="ECO:0000259" key="3">
    <source>
        <dbReference type="PROSITE" id="PS51186"/>
    </source>
</evidence>
<keyword evidence="4" id="KW-0687">Ribonucleoprotein</keyword>
<dbReference type="GO" id="GO:0016747">
    <property type="term" value="F:acyltransferase activity, transferring groups other than amino-acyl groups"/>
    <property type="evidence" value="ECO:0007669"/>
    <property type="project" value="InterPro"/>
</dbReference>
<dbReference type="CDD" id="cd04301">
    <property type="entry name" value="NAT_SF"/>
    <property type="match status" value="1"/>
</dbReference>
<accession>A0A1H7W412</accession>
<name>A0A1H7W412_OLID1</name>
<dbReference type="InterPro" id="IPR000182">
    <property type="entry name" value="GNAT_dom"/>
</dbReference>
<dbReference type="OrthoDB" id="1450704at2"/>
<dbReference type="PANTHER" id="PTHR43072">
    <property type="entry name" value="N-ACETYLTRANSFERASE"/>
    <property type="match status" value="1"/>
</dbReference>
<feature type="domain" description="N-acetyltransferase" evidence="3">
    <location>
        <begin position="4"/>
        <end position="158"/>
    </location>
</feature>
<dbReference type="AlphaFoldDB" id="A0A1H7W412"/>
<dbReference type="PROSITE" id="PS51186">
    <property type="entry name" value="GNAT"/>
    <property type="match status" value="1"/>
</dbReference>
<dbReference type="Gene3D" id="3.40.630.30">
    <property type="match status" value="1"/>
</dbReference>
<protein>
    <submittedName>
        <fullName evidence="4">Ribosomal protein S18 acetylase RimI</fullName>
    </submittedName>
</protein>
<dbReference type="SUPFAM" id="SSF55729">
    <property type="entry name" value="Acyl-CoA N-acyltransferases (Nat)"/>
    <property type="match status" value="1"/>
</dbReference>
<keyword evidence="2" id="KW-0012">Acyltransferase</keyword>
<evidence type="ECO:0000256" key="2">
    <source>
        <dbReference type="ARBA" id="ARBA00023315"/>
    </source>
</evidence>
<dbReference type="EMBL" id="FOAF01000008">
    <property type="protein sequence ID" value="SEM15718.1"/>
    <property type="molecule type" value="Genomic_DNA"/>
</dbReference>